<evidence type="ECO:0000313" key="1">
    <source>
        <dbReference type="EMBL" id="EKT84362.1"/>
    </source>
</evidence>
<dbReference type="PANTHER" id="PTHR40267">
    <property type="entry name" value="BLR3294 PROTEIN"/>
    <property type="match status" value="1"/>
</dbReference>
<name>K8Y137_RHOOP</name>
<dbReference type="AlphaFoldDB" id="K8Y137"/>
<dbReference type="Proteomes" id="UP000005951">
    <property type="component" value="Unassembled WGS sequence"/>
</dbReference>
<dbReference type="EMBL" id="AJYC02000009">
    <property type="protein sequence ID" value="EKT84362.1"/>
    <property type="molecule type" value="Genomic_DNA"/>
</dbReference>
<proteinExistence type="predicted"/>
<dbReference type="Pfam" id="PF17645">
    <property type="entry name" value="Amdase"/>
    <property type="match status" value="1"/>
</dbReference>
<dbReference type="PANTHER" id="PTHR40267:SF1">
    <property type="entry name" value="BLR3294 PROTEIN"/>
    <property type="match status" value="1"/>
</dbReference>
<reference evidence="1 2" key="1">
    <citation type="journal article" date="2013" name="Genome Announc.">
        <title>Draft Genome Sequence of Rhodococcus opacus Strain M213 Shows a Diverse Catabolic Potential.</title>
        <authorList>
            <person name="Pathak A."/>
            <person name="Green S.J."/>
            <person name="Ogram A."/>
            <person name="Chauhan A."/>
        </authorList>
    </citation>
    <scope>NUCLEOTIDE SEQUENCE [LARGE SCALE GENOMIC DNA]</scope>
    <source>
        <strain evidence="1 2">M213</strain>
    </source>
</reference>
<dbReference type="PIRSF" id="PIRSF015736">
    <property type="entry name" value="MI"/>
    <property type="match status" value="1"/>
</dbReference>
<sequence length="217" mass="22929">MHSSRMPMKHVTPEELKAMDNDSLRCAAELSDARVDIMAYACLEAIMAQGPGYHHDSQKRLACAAAAESGNWLPVVSSAGALIEGLRHLKAPKVAILAPYMKPLTAMVCDYLQEEGIEVVDSISLEVADNLTVGRLDPAGLIHLVQRLDTSRADALVHSACVQMPSLSVLDAVQQRFDIPVVSAASATVSHTLSELALEPVAPGEEGCSPVGDPPGG</sequence>
<evidence type="ECO:0000313" key="2">
    <source>
        <dbReference type="Proteomes" id="UP000005951"/>
    </source>
</evidence>
<comment type="caution">
    <text evidence="1">The sequence shown here is derived from an EMBL/GenBank/DDBJ whole genome shotgun (WGS) entry which is preliminary data.</text>
</comment>
<dbReference type="Gene3D" id="3.40.50.12500">
    <property type="match status" value="1"/>
</dbReference>
<organism evidence="1 2">
    <name type="scientific">Rhodococcus opacus M213</name>
    <dbReference type="NCBI Taxonomy" id="1129896"/>
    <lineage>
        <taxon>Bacteria</taxon>
        <taxon>Bacillati</taxon>
        <taxon>Actinomycetota</taxon>
        <taxon>Actinomycetes</taxon>
        <taxon>Mycobacteriales</taxon>
        <taxon>Nocardiaceae</taxon>
        <taxon>Rhodococcus</taxon>
    </lineage>
</organism>
<gene>
    <name evidence="1" type="ORF">WSS_A02290</name>
</gene>
<dbReference type="InterPro" id="IPR053714">
    <property type="entry name" value="Iso_Racemase_Enz_sf"/>
</dbReference>
<protein>
    <submittedName>
        <fullName evidence="1">Asp/Glu/hydantoin racemase</fullName>
    </submittedName>
</protein>
<dbReference type="InterPro" id="IPR026286">
    <property type="entry name" value="MaiA/AMDase"/>
</dbReference>
<accession>K8Y137</accession>